<dbReference type="Proteomes" id="UP000243688">
    <property type="component" value="Unassembled WGS sequence"/>
</dbReference>
<evidence type="ECO:0008006" key="3">
    <source>
        <dbReference type="Google" id="ProtNLM"/>
    </source>
</evidence>
<dbReference type="InterPro" id="IPR014967">
    <property type="entry name" value="Uncharacterised_YugN-like"/>
</dbReference>
<evidence type="ECO:0000313" key="2">
    <source>
        <dbReference type="Proteomes" id="UP000243688"/>
    </source>
</evidence>
<dbReference type="EMBL" id="MOXJ01000002">
    <property type="protein sequence ID" value="PDO11471.1"/>
    <property type="molecule type" value="Genomic_DNA"/>
</dbReference>
<dbReference type="AlphaFoldDB" id="A0A2A6E372"/>
<reference evidence="1 2" key="1">
    <citation type="submission" date="2016-12" db="EMBL/GenBank/DDBJ databases">
        <title>Candidatus Reconcilibacillus cellulovorans genome.</title>
        <authorList>
            <person name="Kolinko S."/>
            <person name="Wu Y.-W."/>
            <person name="Tachea F."/>
            <person name="Denzel E."/>
            <person name="Hiras J."/>
            <person name="Baecker N."/>
            <person name="Chan L.J."/>
            <person name="Eichorst S.A."/>
            <person name="Frey D."/>
            <person name="Adams P.D."/>
            <person name="Pray T."/>
            <person name="Tanjore D."/>
            <person name="Petzold C.J."/>
            <person name="Gladden J.M."/>
            <person name="Simmons B.A."/>
            <person name="Singer S.W."/>
        </authorList>
    </citation>
    <scope>NUCLEOTIDE SEQUENCE [LARGE SCALE GENOMIC DNA]</scope>
    <source>
        <strain evidence="1">JTherm</strain>
    </source>
</reference>
<organism evidence="1 2">
    <name type="scientific">Candidatus Reconcilbacillus cellulovorans</name>
    <dbReference type="NCBI Taxonomy" id="1906605"/>
    <lineage>
        <taxon>Bacteria</taxon>
        <taxon>Bacillati</taxon>
        <taxon>Bacillota</taxon>
        <taxon>Bacilli</taxon>
        <taxon>Bacillales</taxon>
        <taxon>Paenibacillaceae</taxon>
        <taxon>Candidatus Reconcilbacillus</taxon>
    </lineage>
</organism>
<dbReference type="Gene3D" id="3.30.310.100">
    <property type="entry name" value="YugN-like"/>
    <property type="match status" value="1"/>
</dbReference>
<protein>
    <recommendedName>
        <fullName evidence="3">YugN-like family protein</fullName>
    </recommendedName>
</protein>
<accession>A0A2A6E372</accession>
<evidence type="ECO:0000313" key="1">
    <source>
        <dbReference type="EMBL" id="PDO11471.1"/>
    </source>
</evidence>
<name>A0A2A6E372_9BACL</name>
<dbReference type="Pfam" id="PF08868">
    <property type="entry name" value="YugN"/>
    <property type="match status" value="1"/>
</dbReference>
<gene>
    <name evidence="1" type="ORF">BLM47_01650</name>
</gene>
<comment type="caution">
    <text evidence="1">The sequence shown here is derived from an EMBL/GenBank/DDBJ whole genome shotgun (WGS) entry which is preliminary data.</text>
</comment>
<dbReference type="InterPro" id="IPR036491">
    <property type="entry name" value="YugN-like_sf"/>
</dbReference>
<proteinExistence type="predicted"/>
<dbReference type="SUPFAM" id="SSF160755">
    <property type="entry name" value="YugN-like"/>
    <property type="match status" value="1"/>
</dbReference>
<sequence>MFPLASELERQEVEFAALKRYLGSHGFTLGGNWDYRKGSFDRPLDDARTIWLRIPFEAIRGRIDADADGIEANVRIGTPYVLKHVYRTGNDPEAARPALFGALVDQFQSPVDPDADLSADDIQRAEAVLRETEAGWRDEKE</sequence>